<accession>A0ABX0TEC8</accession>
<dbReference type="Pfam" id="PF03819">
    <property type="entry name" value="MazG"/>
    <property type="match status" value="1"/>
</dbReference>
<proteinExistence type="predicted"/>
<reference evidence="2 3" key="1">
    <citation type="submission" date="2020-03" db="EMBL/GenBank/DDBJ databases">
        <title>Genomic Encyclopedia of Type Strains, Phase III (KMG-III): the genomes of soil and plant-associated and newly described type strains.</title>
        <authorList>
            <person name="Whitman W."/>
        </authorList>
    </citation>
    <scope>NUCLEOTIDE SEQUENCE [LARGE SCALE GENOMIC DNA]</scope>
    <source>
        <strain evidence="2 3">CECT 4207</strain>
    </source>
</reference>
<keyword evidence="3" id="KW-1185">Reference proteome</keyword>
<keyword evidence="2" id="KW-0378">Hydrolase</keyword>
<protein>
    <submittedName>
        <fullName evidence="2">XTP/dITP diphosphohydrolase</fullName>
        <ecNumber evidence="2">3.6.1.66</ecNumber>
    </submittedName>
</protein>
<dbReference type="InterPro" id="IPR004518">
    <property type="entry name" value="MazG-like_dom"/>
</dbReference>
<name>A0ABX0TEC8_9MICC</name>
<dbReference type="InterPro" id="IPR011551">
    <property type="entry name" value="NTP_PyrPHydrolase_MazG"/>
</dbReference>
<dbReference type="Proteomes" id="UP000802392">
    <property type="component" value="Unassembled WGS sequence"/>
</dbReference>
<comment type="caution">
    <text evidence="2">The sequence shown here is derived from an EMBL/GenBank/DDBJ whole genome shotgun (WGS) entry which is preliminary data.</text>
</comment>
<dbReference type="PANTHER" id="PTHR30522">
    <property type="entry name" value="NUCLEOSIDE TRIPHOSPHATE PYROPHOSPHOHYDROLASE"/>
    <property type="match status" value="1"/>
</dbReference>
<dbReference type="CDD" id="cd11528">
    <property type="entry name" value="NTP-PPase_MazG_Nterm"/>
    <property type="match status" value="1"/>
</dbReference>
<dbReference type="InterPro" id="IPR048015">
    <property type="entry name" value="NTP-PPase_MazG-like_N"/>
</dbReference>
<gene>
    <name evidence="2" type="ORF">FHR86_001165</name>
</gene>
<dbReference type="GO" id="GO:0036220">
    <property type="term" value="F:ITP diphosphatase activity"/>
    <property type="evidence" value="ECO:0007669"/>
    <property type="project" value="UniProtKB-EC"/>
</dbReference>
<dbReference type="SUPFAM" id="SSF101386">
    <property type="entry name" value="all-alpha NTP pyrophosphatases"/>
    <property type="match status" value="1"/>
</dbReference>
<dbReference type="EC" id="3.6.1.66" evidence="2"/>
<evidence type="ECO:0000313" key="3">
    <source>
        <dbReference type="Proteomes" id="UP000802392"/>
    </source>
</evidence>
<dbReference type="Gene3D" id="1.10.287.1080">
    <property type="entry name" value="MazG-like"/>
    <property type="match status" value="2"/>
</dbReference>
<dbReference type="RefSeq" id="WP_167264627.1">
    <property type="nucleotide sequence ID" value="NZ_BAAAVO010000009.1"/>
</dbReference>
<dbReference type="EMBL" id="JAAOZD010000002">
    <property type="protein sequence ID" value="NIJ00852.1"/>
    <property type="molecule type" value="Genomic_DNA"/>
</dbReference>
<dbReference type="PANTHER" id="PTHR30522:SF0">
    <property type="entry name" value="NUCLEOSIDE TRIPHOSPHATE PYROPHOSPHOHYDROLASE"/>
    <property type="match status" value="1"/>
</dbReference>
<feature type="domain" description="NTP pyrophosphohydrolase MazG-like" evidence="1">
    <location>
        <begin position="34"/>
        <end position="110"/>
    </location>
</feature>
<organism evidence="2 3">
    <name type="scientific">Paenarthrobacter ilicis</name>
    <dbReference type="NCBI Taxonomy" id="43665"/>
    <lineage>
        <taxon>Bacteria</taxon>
        <taxon>Bacillati</taxon>
        <taxon>Actinomycetota</taxon>
        <taxon>Actinomycetes</taxon>
        <taxon>Micrococcales</taxon>
        <taxon>Micrococcaceae</taxon>
        <taxon>Paenarthrobacter</taxon>
    </lineage>
</organism>
<evidence type="ECO:0000313" key="2">
    <source>
        <dbReference type="EMBL" id="NIJ00852.1"/>
    </source>
</evidence>
<evidence type="ECO:0000259" key="1">
    <source>
        <dbReference type="Pfam" id="PF03819"/>
    </source>
</evidence>
<sequence>MPTPTSANGSSGLTELLGTVAALREHCPWMGALTHESLVEYLIEEAYEVVDSIEAGDSPTRDDELRGELGDVLLQVVLHARLAEERGSFDFDAVARAINAKMVRRNQHVFTPDGSLRETFPASVEEIIVTWDAAKKAEMPERENPFEGIPTHLPALAAARKSMDRAARAGLSVEAAGGQAAVVPSDFAATEEALGEFLLAVVAHARSQGLDAERALRSAVRSFQNGAARSS</sequence>